<accession>A0A918TC05</accession>
<organism evidence="3 4">
    <name type="scientific">Streptomyces cinnamoneus</name>
    <name type="common">Streptoverticillium cinnamoneum</name>
    <dbReference type="NCBI Taxonomy" id="53446"/>
    <lineage>
        <taxon>Bacteria</taxon>
        <taxon>Bacillati</taxon>
        <taxon>Actinomycetota</taxon>
        <taxon>Actinomycetes</taxon>
        <taxon>Kitasatosporales</taxon>
        <taxon>Streptomycetaceae</taxon>
        <taxon>Streptomyces</taxon>
        <taxon>Streptomyces cinnamoneus group</taxon>
    </lineage>
</organism>
<feature type="signal peptide" evidence="2">
    <location>
        <begin position="1"/>
        <end position="27"/>
    </location>
</feature>
<dbReference type="AlphaFoldDB" id="A0A918TC05"/>
<evidence type="ECO:0000313" key="4">
    <source>
        <dbReference type="Proteomes" id="UP000646244"/>
    </source>
</evidence>
<feature type="chain" id="PRO_5036941482" description="Secreted protein" evidence="2">
    <location>
        <begin position="28"/>
        <end position="104"/>
    </location>
</feature>
<gene>
    <name evidence="3" type="ORF">GCM10010507_12910</name>
</gene>
<evidence type="ECO:0000313" key="3">
    <source>
        <dbReference type="EMBL" id="GHC40215.1"/>
    </source>
</evidence>
<dbReference type="Proteomes" id="UP000646244">
    <property type="component" value="Unassembled WGS sequence"/>
</dbReference>
<feature type="region of interest" description="Disordered" evidence="1">
    <location>
        <begin position="26"/>
        <end position="81"/>
    </location>
</feature>
<keyword evidence="2" id="KW-0732">Signal</keyword>
<reference evidence="3" key="2">
    <citation type="submission" date="2020-09" db="EMBL/GenBank/DDBJ databases">
        <authorList>
            <person name="Sun Q."/>
            <person name="Ohkuma M."/>
        </authorList>
    </citation>
    <scope>NUCLEOTIDE SEQUENCE</scope>
    <source>
        <strain evidence="3">JCM 4633</strain>
    </source>
</reference>
<evidence type="ECO:0000256" key="1">
    <source>
        <dbReference type="SAM" id="MobiDB-lite"/>
    </source>
</evidence>
<dbReference type="RefSeq" id="WP_190108649.1">
    <property type="nucleotide sequence ID" value="NZ_BMVB01000003.1"/>
</dbReference>
<feature type="compositionally biased region" description="Low complexity" evidence="1">
    <location>
        <begin position="26"/>
        <end position="46"/>
    </location>
</feature>
<feature type="compositionally biased region" description="Basic and acidic residues" evidence="1">
    <location>
        <begin position="50"/>
        <end position="62"/>
    </location>
</feature>
<sequence length="104" mass="11526">MKSRTFRLAPVVAAVTAGLLMAGTAGAAVAAPSEESPSPASSASSPQDDDLSKGHWDKRGSYDDENSCQKAGKEGKSHGTWSDYRCKREYNNDKYRYYWWLYTH</sequence>
<reference evidence="3" key="1">
    <citation type="journal article" date="2014" name="Int. J. Syst. Evol. Microbiol.">
        <title>Complete genome sequence of Corynebacterium casei LMG S-19264T (=DSM 44701T), isolated from a smear-ripened cheese.</title>
        <authorList>
            <consortium name="US DOE Joint Genome Institute (JGI-PGF)"/>
            <person name="Walter F."/>
            <person name="Albersmeier A."/>
            <person name="Kalinowski J."/>
            <person name="Ruckert C."/>
        </authorList>
    </citation>
    <scope>NUCLEOTIDE SEQUENCE</scope>
    <source>
        <strain evidence="3">JCM 4633</strain>
    </source>
</reference>
<evidence type="ECO:0008006" key="5">
    <source>
        <dbReference type="Google" id="ProtNLM"/>
    </source>
</evidence>
<dbReference type="EMBL" id="BMVB01000003">
    <property type="protein sequence ID" value="GHC40215.1"/>
    <property type="molecule type" value="Genomic_DNA"/>
</dbReference>
<name>A0A918TC05_STRCJ</name>
<protein>
    <recommendedName>
        <fullName evidence="5">Secreted protein</fullName>
    </recommendedName>
</protein>
<evidence type="ECO:0000256" key="2">
    <source>
        <dbReference type="SAM" id="SignalP"/>
    </source>
</evidence>
<proteinExistence type="predicted"/>
<comment type="caution">
    <text evidence="3">The sequence shown here is derived from an EMBL/GenBank/DDBJ whole genome shotgun (WGS) entry which is preliminary data.</text>
</comment>